<dbReference type="EMBL" id="KB309212">
    <property type="protein sequence ID" value="ELT95154.1"/>
    <property type="molecule type" value="Genomic_DNA"/>
</dbReference>
<evidence type="ECO:0000313" key="4">
    <source>
        <dbReference type="Proteomes" id="UP000014760"/>
    </source>
</evidence>
<evidence type="ECO:0000313" key="2">
    <source>
        <dbReference type="EMBL" id="ELT95154.1"/>
    </source>
</evidence>
<dbReference type="Proteomes" id="UP000014760">
    <property type="component" value="Unassembled WGS sequence"/>
</dbReference>
<gene>
    <name evidence="2" type="ORF">CAPTEDRAFT_187483</name>
</gene>
<feature type="region of interest" description="Disordered" evidence="1">
    <location>
        <begin position="269"/>
        <end position="295"/>
    </location>
</feature>
<accession>R7TNE1</accession>
<sequence>MSSDYDFCKWLTQRKHYEFDKSQSRLDNIRRAQKRASYEHKGQKFQSLYHLNCLDTETEARTCRVLKTCEERGMFYFKREEISWDPVTKKWAQKRRKRKREEEEEITVPIICVDKIKVMTAPLCATNMMGYHALMGVDGTQEQRRGKKQKKRGGGDVNVFVHEVVKVTNPMATIARYKRSDPSHQMHAHHVVKANRNNINMPRGMHEYVRVNRIITAHYLANTFPHGRMHIALSQDSEHNNSLTVDSLFDSIINGLTFKANATKLSEHSTIRNSSSKCSSKSSKNSKSSRNNADKSANQFALAPLASFGTHQVLVNGGVNKVQ</sequence>
<reference evidence="2 4" key="2">
    <citation type="journal article" date="2013" name="Nature">
        <title>Insights into bilaterian evolution from three spiralian genomes.</title>
        <authorList>
            <person name="Simakov O."/>
            <person name="Marletaz F."/>
            <person name="Cho S.J."/>
            <person name="Edsinger-Gonzales E."/>
            <person name="Havlak P."/>
            <person name="Hellsten U."/>
            <person name="Kuo D.H."/>
            <person name="Larsson T."/>
            <person name="Lv J."/>
            <person name="Arendt D."/>
            <person name="Savage R."/>
            <person name="Osoegawa K."/>
            <person name="de Jong P."/>
            <person name="Grimwood J."/>
            <person name="Chapman J.A."/>
            <person name="Shapiro H."/>
            <person name="Aerts A."/>
            <person name="Otillar R.P."/>
            <person name="Terry A.Y."/>
            <person name="Boore J.L."/>
            <person name="Grigoriev I.V."/>
            <person name="Lindberg D.R."/>
            <person name="Seaver E.C."/>
            <person name="Weisblat D.A."/>
            <person name="Putnam N.H."/>
            <person name="Rokhsar D.S."/>
        </authorList>
    </citation>
    <scope>NUCLEOTIDE SEQUENCE</scope>
    <source>
        <strain evidence="2 4">I ESC-2004</strain>
    </source>
</reference>
<reference evidence="3" key="3">
    <citation type="submission" date="2015-06" db="UniProtKB">
        <authorList>
            <consortium name="EnsemblMetazoa"/>
        </authorList>
    </citation>
    <scope>IDENTIFICATION</scope>
</reference>
<dbReference type="EnsemblMetazoa" id="CapteT187483">
    <property type="protein sequence ID" value="CapteP187483"/>
    <property type="gene ID" value="CapteG187483"/>
</dbReference>
<feature type="non-terminal residue" evidence="2">
    <location>
        <position position="323"/>
    </location>
</feature>
<feature type="compositionally biased region" description="Low complexity" evidence="1">
    <location>
        <begin position="273"/>
        <end position="295"/>
    </location>
</feature>
<evidence type="ECO:0000313" key="3">
    <source>
        <dbReference type="EnsemblMetazoa" id="CapteP187483"/>
    </source>
</evidence>
<proteinExistence type="predicted"/>
<reference evidence="4" key="1">
    <citation type="submission" date="2012-12" db="EMBL/GenBank/DDBJ databases">
        <authorList>
            <person name="Hellsten U."/>
            <person name="Grimwood J."/>
            <person name="Chapman J.A."/>
            <person name="Shapiro H."/>
            <person name="Aerts A."/>
            <person name="Otillar R.P."/>
            <person name="Terry A.Y."/>
            <person name="Boore J.L."/>
            <person name="Simakov O."/>
            <person name="Marletaz F."/>
            <person name="Cho S.-J."/>
            <person name="Edsinger-Gonzales E."/>
            <person name="Havlak P."/>
            <person name="Kuo D.-H."/>
            <person name="Larsson T."/>
            <person name="Lv J."/>
            <person name="Arendt D."/>
            <person name="Savage R."/>
            <person name="Osoegawa K."/>
            <person name="de Jong P."/>
            <person name="Lindberg D.R."/>
            <person name="Seaver E.C."/>
            <person name="Weisblat D.A."/>
            <person name="Putnam N.H."/>
            <person name="Grigoriev I.V."/>
            <person name="Rokhsar D.S."/>
        </authorList>
    </citation>
    <scope>NUCLEOTIDE SEQUENCE</scope>
    <source>
        <strain evidence="4">I ESC-2004</strain>
    </source>
</reference>
<organism evidence="2">
    <name type="scientific">Capitella teleta</name>
    <name type="common">Polychaete worm</name>
    <dbReference type="NCBI Taxonomy" id="283909"/>
    <lineage>
        <taxon>Eukaryota</taxon>
        <taxon>Metazoa</taxon>
        <taxon>Spiralia</taxon>
        <taxon>Lophotrochozoa</taxon>
        <taxon>Annelida</taxon>
        <taxon>Polychaeta</taxon>
        <taxon>Sedentaria</taxon>
        <taxon>Scolecida</taxon>
        <taxon>Capitellidae</taxon>
        <taxon>Capitella</taxon>
    </lineage>
</organism>
<protein>
    <submittedName>
        <fullName evidence="2 3">Uncharacterized protein</fullName>
    </submittedName>
</protein>
<dbReference type="EMBL" id="AMQN01011957">
    <property type="status" value="NOT_ANNOTATED_CDS"/>
    <property type="molecule type" value="Genomic_DNA"/>
</dbReference>
<evidence type="ECO:0000256" key="1">
    <source>
        <dbReference type="SAM" id="MobiDB-lite"/>
    </source>
</evidence>
<name>R7TNE1_CAPTE</name>
<dbReference type="HOGENOM" id="CLU_862135_0_0_1"/>
<keyword evidence="4" id="KW-1185">Reference proteome</keyword>
<dbReference type="AlphaFoldDB" id="R7TNE1"/>